<reference evidence="4" key="2">
    <citation type="journal article" date="2023" name="MicrobiologyOpen">
        <title>Genomics of the tumorigenes clade of the family Rhizobiaceae and description of Rhizobium rhododendri sp. nov.</title>
        <authorList>
            <person name="Kuzmanovic N."/>
            <person name="diCenzo G.C."/>
            <person name="Bunk B."/>
            <person name="Sproeer C."/>
            <person name="Fruehling A."/>
            <person name="Neumann-Schaal M."/>
            <person name="Overmann J."/>
            <person name="Smalla K."/>
        </authorList>
    </citation>
    <scope>NUCLEOTIDE SEQUENCE [LARGE SCALE GENOMIC DNA]</scope>
    <source>
        <strain evidence="4">1078</strain>
    </source>
</reference>
<protein>
    <submittedName>
        <fullName evidence="3">YdcF family protein</fullName>
    </submittedName>
</protein>
<dbReference type="KEGG" id="rtu:PR017_13925"/>
<sequence length="227" mass="24963">MQQAAGGENPPRRSVFRRIMRWTGFATILAGAILFGGFLRFADSVTTLRPPLDPKADAIVVLTGGYQRIDQAIELLRSGAGNRLLISGAYPATTRKQIAKATQTPPDLFACCVDIGYDAIDTIGNASETVKWIHAKGYKSVLVVTNNYHMPRSIAELRYADPEMDFIPYPVVNSDLKTKAWFTDPNALRTMLSEYAKVLLTGGRNLFGFARPAGLRSQEQDDAQHKG</sequence>
<dbReference type="CDD" id="cd06259">
    <property type="entry name" value="YdcF-like"/>
    <property type="match status" value="1"/>
</dbReference>
<dbReference type="GO" id="GO:0043164">
    <property type="term" value="P:Gram-negative-bacterium-type cell wall biogenesis"/>
    <property type="evidence" value="ECO:0007669"/>
    <property type="project" value="TreeGrafter"/>
</dbReference>
<accession>A0AAF1KSB8</accession>
<dbReference type="InterPro" id="IPR051599">
    <property type="entry name" value="Cell_Envelope_Assoc"/>
</dbReference>
<evidence type="ECO:0000256" key="1">
    <source>
        <dbReference type="SAM" id="Phobius"/>
    </source>
</evidence>
<evidence type="ECO:0000313" key="3">
    <source>
        <dbReference type="EMBL" id="WFR97298.1"/>
    </source>
</evidence>
<name>A0AAF1KSB8_9HYPH</name>
<gene>
    <name evidence="3" type="ORF">PR017_13925</name>
</gene>
<keyword evidence="1" id="KW-0812">Transmembrane</keyword>
<evidence type="ECO:0000259" key="2">
    <source>
        <dbReference type="Pfam" id="PF02698"/>
    </source>
</evidence>
<dbReference type="GO" id="GO:0000270">
    <property type="term" value="P:peptidoglycan metabolic process"/>
    <property type="evidence" value="ECO:0007669"/>
    <property type="project" value="TreeGrafter"/>
</dbReference>
<keyword evidence="4" id="KW-1185">Reference proteome</keyword>
<reference evidence="3 4" key="1">
    <citation type="journal article" date="2018" name="Sci. Rep.">
        <title>Rhizobium tumorigenes sp. nov., a novel plant tumorigenic bacterium isolated from cane gall tumors on thornless blackberry.</title>
        <authorList>
            <person name="Kuzmanovi N."/>
            <person name="Smalla K."/>
            <person name="Gronow S."/>
            <person name="PuBawska J."/>
        </authorList>
    </citation>
    <scope>NUCLEOTIDE SEQUENCE [LARGE SCALE GENOMIC DNA]</scope>
    <source>
        <strain evidence="3 4">1078</strain>
    </source>
</reference>
<keyword evidence="1" id="KW-1133">Transmembrane helix</keyword>
<dbReference type="EMBL" id="CP117255">
    <property type="protein sequence ID" value="WFR97298.1"/>
    <property type="molecule type" value="Genomic_DNA"/>
</dbReference>
<dbReference type="InterPro" id="IPR003848">
    <property type="entry name" value="DUF218"/>
</dbReference>
<keyword evidence="1" id="KW-0472">Membrane</keyword>
<organism evidence="3 4">
    <name type="scientific">Rhizobium tumorigenes</name>
    <dbReference type="NCBI Taxonomy" id="2041385"/>
    <lineage>
        <taxon>Bacteria</taxon>
        <taxon>Pseudomonadati</taxon>
        <taxon>Pseudomonadota</taxon>
        <taxon>Alphaproteobacteria</taxon>
        <taxon>Hyphomicrobiales</taxon>
        <taxon>Rhizobiaceae</taxon>
        <taxon>Rhizobium/Agrobacterium group</taxon>
        <taxon>Rhizobium</taxon>
    </lineage>
</organism>
<dbReference type="Proteomes" id="UP000249499">
    <property type="component" value="Chromosome"/>
</dbReference>
<proteinExistence type="predicted"/>
<evidence type="ECO:0000313" key="4">
    <source>
        <dbReference type="Proteomes" id="UP000249499"/>
    </source>
</evidence>
<feature type="domain" description="DUF218" evidence="2">
    <location>
        <begin position="57"/>
        <end position="196"/>
    </location>
</feature>
<dbReference type="GO" id="GO:0005886">
    <property type="term" value="C:plasma membrane"/>
    <property type="evidence" value="ECO:0007669"/>
    <property type="project" value="TreeGrafter"/>
</dbReference>
<dbReference type="PANTHER" id="PTHR30336">
    <property type="entry name" value="INNER MEMBRANE PROTEIN, PROBABLE PERMEASE"/>
    <property type="match status" value="1"/>
</dbReference>
<dbReference type="RefSeq" id="WP_240538980.1">
    <property type="nucleotide sequence ID" value="NZ_CP117255.1"/>
</dbReference>
<feature type="transmembrane region" description="Helical" evidence="1">
    <location>
        <begin position="22"/>
        <end position="42"/>
    </location>
</feature>
<dbReference type="PANTHER" id="PTHR30336:SF4">
    <property type="entry name" value="ENVELOPE BIOGENESIS FACTOR ELYC"/>
    <property type="match status" value="1"/>
</dbReference>
<dbReference type="AlphaFoldDB" id="A0AAF1KSB8"/>
<dbReference type="Pfam" id="PF02698">
    <property type="entry name" value="DUF218"/>
    <property type="match status" value="1"/>
</dbReference>